<protein>
    <recommendedName>
        <fullName evidence="6 7">Octanoyltransferase</fullName>
        <ecNumber evidence="6 7">2.3.1.181</ecNumber>
    </recommendedName>
    <alternativeName>
        <fullName evidence="6">Lipoate-protein ligase B</fullName>
    </alternativeName>
    <alternativeName>
        <fullName evidence="6">Lipoyl/octanoyl transferase</fullName>
    </alternativeName>
    <alternativeName>
        <fullName evidence="6">Octanoyl-[acyl-carrier-protein]-protein N-octanoyltransferase</fullName>
    </alternativeName>
</protein>
<dbReference type="HAMAP" id="MF_00013">
    <property type="entry name" value="LipB"/>
    <property type="match status" value="1"/>
</dbReference>
<organism evidence="12 13">
    <name type="scientific">Buchnera aphidicola</name>
    <name type="common">Sarucallis kahawaluokalani</name>
    <dbReference type="NCBI Taxonomy" id="1241878"/>
    <lineage>
        <taxon>Bacteria</taxon>
        <taxon>Pseudomonadati</taxon>
        <taxon>Pseudomonadota</taxon>
        <taxon>Gammaproteobacteria</taxon>
        <taxon>Enterobacterales</taxon>
        <taxon>Erwiniaceae</taxon>
        <taxon>Buchnera</taxon>
    </lineage>
</organism>
<dbReference type="PANTHER" id="PTHR10993">
    <property type="entry name" value="OCTANOYLTRANSFERASE"/>
    <property type="match status" value="1"/>
</dbReference>
<dbReference type="InterPro" id="IPR000544">
    <property type="entry name" value="Octanoyltransferase"/>
</dbReference>
<feature type="domain" description="BPL/LPL catalytic" evidence="11">
    <location>
        <begin position="35"/>
        <end position="209"/>
    </location>
</feature>
<dbReference type="PIRSF" id="PIRSF016262">
    <property type="entry name" value="LPLase"/>
    <property type="match status" value="1"/>
</dbReference>
<feature type="binding site" evidence="6 9">
    <location>
        <begin position="153"/>
        <end position="155"/>
    </location>
    <ligand>
        <name>substrate</name>
    </ligand>
</feature>
<sequence length="216" mass="25260">MNSSFSHPVIIRDFGICSWSYIFNNMNHFTNVRNQHTIDEIWFVEHYPVYTNGQIGNSEFRSSIHNIPVIPTNRGGKITYHGPGQQIVYLLFNLKRLKINIRRLLSFIEKIVLNTLYVFSIIGNNNINPGIYVENKKICSIGLRIKKYYCLHGFSLNIKMDLRPFKYIDPCGDKNIIMTHMYNIKKNISFHNVKNVLIKNCISFFNLTCVSIQDVY</sequence>
<evidence type="ECO:0000256" key="7">
    <source>
        <dbReference type="PIRNR" id="PIRNR016262"/>
    </source>
</evidence>
<evidence type="ECO:0000256" key="4">
    <source>
        <dbReference type="ARBA" id="ARBA00023315"/>
    </source>
</evidence>
<dbReference type="GO" id="GO:0033819">
    <property type="term" value="F:lipoyl(octanoyl) transferase activity"/>
    <property type="evidence" value="ECO:0007669"/>
    <property type="project" value="UniProtKB-EC"/>
</dbReference>
<feature type="active site" description="Acyl-thioester intermediate" evidence="6 8">
    <location>
        <position position="171"/>
    </location>
</feature>
<evidence type="ECO:0000256" key="10">
    <source>
        <dbReference type="PIRSR" id="PIRSR016262-3"/>
    </source>
</evidence>
<dbReference type="InterPro" id="IPR045864">
    <property type="entry name" value="aa-tRNA-synth_II/BPL/LPL"/>
</dbReference>
<dbReference type="NCBIfam" id="TIGR00214">
    <property type="entry name" value="lipB"/>
    <property type="match status" value="1"/>
</dbReference>
<feature type="binding site" evidence="6 9">
    <location>
        <begin position="140"/>
        <end position="142"/>
    </location>
    <ligand>
        <name>substrate</name>
    </ligand>
</feature>
<dbReference type="EMBL" id="CP032999">
    <property type="protein sequence ID" value="QCI25981.1"/>
    <property type="molecule type" value="Genomic_DNA"/>
</dbReference>
<dbReference type="InterPro" id="IPR004143">
    <property type="entry name" value="BPL_LPL_catalytic"/>
</dbReference>
<comment type="miscellaneous">
    <text evidence="6">In the reaction, the free carboxyl group of octanoic acid is attached via an amide linkage to the epsilon-amino group of a specific lysine residue of lipoyl domains of lipoate-dependent enzymes.</text>
</comment>
<name>A0A4D6YI03_9GAMM</name>
<feature type="binding site" evidence="6 9">
    <location>
        <begin position="74"/>
        <end position="81"/>
    </location>
    <ligand>
        <name>substrate</name>
    </ligand>
</feature>
<dbReference type="PROSITE" id="PS01313">
    <property type="entry name" value="LIPB"/>
    <property type="match status" value="1"/>
</dbReference>
<feature type="site" description="Lowers pKa of active site Cys" evidence="6 10">
    <location>
        <position position="137"/>
    </location>
</feature>
<dbReference type="AlphaFoldDB" id="A0A4D6YI03"/>
<evidence type="ECO:0000256" key="3">
    <source>
        <dbReference type="ARBA" id="ARBA00022679"/>
    </source>
</evidence>
<dbReference type="InterPro" id="IPR020605">
    <property type="entry name" value="Octanoyltransferase_CS"/>
</dbReference>
<dbReference type="FunFam" id="3.30.930.10:FF:000020">
    <property type="entry name" value="Octanoyltransferase"/>
    <property type="match status" value="1"/>
</dbReference>
<proteinExistence type="inferred from homology"/>
<dbReference type="CDD" id="cd16444">
    <property type="entry name" value="LipB"/>
    <property type="match status" value="1"/>
</dbReference>
<evidence type="ECO:0000256" key="5">
    <source>
        <dbReference type="ARBA" id="ARBA00024732"/>
    </source>
</evidence>
<dbReference type="UniPathway" id="UPA00538">
    <property type="reaction ID" value="UER00592"/>
</dbReference>
<evidence type="ECO:0000256" key="8">
    <source>
        <dbReference type="PIRSR" id="PIRSR016262-1"/>
    </source>
</evidence>
<evidence type="ECO:0000256" key="2">
    <source>
        <dbReference type="ARBA" id="ARBA00022490"/>
    </source>
</evidence>
<dbReference type="GO" id="GO:0009249">
    <property type="term" value="P:protein lipoylation"/>
    <property type="evidence" value="ECO:0007669"/>
    <property type="project" value="InterPro"/>
</dbReference>
<dbReference type="NCBIfam" id="NF010922">
    <property type="entry name" value="PRK14342.1"/>
    <property type="match status" value="1"/>
</dbReference>
<dbReference type="PANTHER" id="PTHR10993:SF7">
    <property type="entry name" value="LIPOYLTRANSFERASE 2, MITOCHONDRIAL-RELATED"/>
    <property type="match status" value="1"/>
</dbReference>
<comment type="function">
    <text evidence="5 6 7">Catalyzes the transfer of endogenously produced octanoic acid from octanoyl-acyl-carrier-protein onto the lipoyl domains of lipoate-dependent enzymes. Lipoyl-ACP can also act as a substrate although octanoyl-ACP is likely to be the physiological substrate.</text>
</comment>
<dbReference type="Proteomes" id="UP000298685">
    <property type="component" value="Chromosome"/>
</dbReference>
<keyword evidence="2 6" id="KW-0963">Cytoplasm</keyword>
<reference evidence="12 13" key="1">
    <citation type="submission" date="2018-10" db="EMBL/GenBank/DDBJ databases">
        <title>Comparative functional genomics of the obligate endosymbiont Buchnera aphidicola.</title>
        <authorList>
            <person name="Chong R.A."/>
        </authorList>
    </citation>
    <scope>NUCLEOTIDE SEQUENCE [LARGE SCALE GENOMIC DNA]</scope>
    <source>
        <strain evidence="12 13">Ska</strain>
    </source>
</reference>
<dbReference type="GO" id="GO:0005737">
    <property type="term" value="C:cytoplasm"/>
    <property type="evidence" value="ECO:0007669"/>
    <property type="project" value="UniProtKB-SubCell"/>
</dbReference>
<dbReference type="PROSITE" id="PS51733">
    <property type="entry name" value="BPL_LPL_CATALYTIC"/>
    <property type="match status" value="1"/>
</dbReference>
<dbReference type="SUPFAM" id="SSF55681">
    <property type="entry name" value="Class II aaRS and biotin synthetases"/>
    <property type="match status" value="1"/>
</dbReference>
<dbReference type="Gene3D" id="3.30.930.10">
    <property type="entry name" value="Bira Bifunctional Protein, Domain 2"/>
    <property type="match status" value="1"/>
</dbReference>
<accession>A0A4D6YI03</accession>
<evidence type="ECO:0000256" key="9">
    <source>
        <dbReference type="PIRSR" id="PIRSR016262-2"/>
    </source>
</evidence>
<comment type="pathway">
    <text evidence="1 6 7">Protein modification; protein lipoylation via endogenous pathway; protein N(6)-(lipoyl)lysine from octanoyl-[acyl-carrier-protein]: step 1/2.</text>
</comment>
<keyword evidence="4 6" id="KW-0012">Acyltransferase</keyword>
<evidence type="ECO:0000256" key="1">
    <source>
        <dbReference type="ARBA" id="ARBA00004821"/>
    </source>
</evidence>
<comment type="catalytic activity">
    <reaction evidence="6 7">
        <text>octanoyl-[ACP] + L-lysyl-[protein] = N(6)-octanoyl-L-lysyl-[protein] + holo-[ACP] + H(+)</text>
        <dbReference type="Rhea" id="RHEA:17665"/>
        <dbReference type="Rhea" id="RHEA-COMP:9636"/>
        <dbReference type="Rhea" id="RHEA-COMP:9685"/>
        <dbReference type="Rhea" id="RHEA-COMP:9752"/>
        <dbReference type="Rhea" id="RHEA-COMP:9928"/>
        <dbReference type="ChEBI" id="CHEBI:15378"/>
        <dbReference type="ChEBI" id="CHEBI:29969"/>
        <dbReference type="ChEBI" id="CHEBI:64479"/>
        <dbReference type="ChEBI" id="CHEBI:78463"/>
        <dbReference type="ChEBI" id="CHEBI:78809"/>
        <dbReference type="EC" id="2.3.1.181"/>
    </reaction>
</comment>
<comment type="similarity">
    <text evidence="6 7">Belongs to the LipB family.</text>
</comment>
<keyword evidence="3 6" id="KW-0808">Transferase</keyword>
<comment type="subcellular location">
    <subcellularLocation>
        <location evidence="6">Cytoplasm</location>
    </subcellularLocation>
</comment>
<evidence type="ECO:0000256" key="6">
    <source>
        <dbReference type="HAMAP-Rule" id="MF_00013"/>
    </source>
</evidence>
<evidence type="ECO:0000313" key="12">
    <source>
        <dbReference type="EMBL" id="QCI25981.1"/>
    </source>
</evidence>
<dbReference type="EC" id="2.3.1.181" evidence="6 7"/>
<evidence type="ECO:0000313" key="13">
    <source>
        <dbReference type="Proteomes" id="UP000298685"/>
    </source>
</evidence>
<dbReference type="Pfam" id="PF21948">
    <property type="entry name" value="LplA-B_cat"/>
    <property type="match status" value="1"/>
</dbReference>
<gene>
    <name evidence="6 12" type="primary">lipB</name>
    <name evidence="12" type="ORF">D9V78_00940</name>
</gene>
<evidence type="ECO:0000259" key="11">
    <source>
        <dbReference type="PROSITE" id="PS51733"/>
    </source>
</evidence>
<dbReference type="OrthoDB" id="9787061at2"/>